<evidence type="ECO:0000259" key="17">
    <source>
        <dbReference type="PROSITE" id="PS50011"/>
    </source>
</evidence>
<dbReference type="Gene3D" id="3.30.200.20">
    <property type="entry name" value="Phosphorylase Kinase, domain 1"/>
    <property type="match status" value="1"/>
</dbReference>
<evidence type="ECO:0000256" key="12">
    <source>
        <dbReference type="ARBA" id="ARBA00022989"/>
    </source>
</evidence>
<keyword evidence="6 16" id="KW-0812">Transmembrane</keyword>
<keyword evidence="4" id="KW-0597">Phosphoprotein</keyword>
<accession>A0A843VSK4</accession>
<gene>
    <name evidence="18" type="ORF">Taro_032405</name>
</gene>
<evidence type="ECO:0000256" key="6">
    <source>
        <dbReference type="ARBA" id="ARBA00022692"/>
    </source>
</evidence>
<dbReference type="Proteomes" id="UP000652761">
    <property type="component" value="Unassembled WGS sequence"/>
</dbReference>
<evidence type="ECO:0000256" key="11">
    <source>
        <dbReference type="ARBA" id="ARBA00022840"/>
    </source>
</evidence>
<keyword evidence="13 16" id="KW-0472">Membrane</keyword>
<dbReference type="EMBL" id="NMUH01002392">
    <property type="protein sequence ID" value="MQL99678.1"/>
    <property type="molecule type" value="Genomic_DNA"/>
</dbReference>
<dbReference type="GO" id="GO:0005886">
    <property type="term" value="C:plasma membrane"/>
    <property type="evidence" value="ECO:0007669"/>
    <property type="project" value="TreeGrafter"/>
</dbReference>
<dbReference type="FunFam" id="1.10.510.10:FF:000044">
    <property type="entry name" value="Putative LRR receptor-like serine/threonine-protein kinase"/>
    <property type="match status" value="1"/>
</dbReference>
<dbReference type="Pfam" id="PF00069">
    <property type="entry name" value="Pkinase"/>
    <property type="match status" value="1"/>
</dbReference>
<feature type="non-terminal residue" evidence="18">
    <location>
        <position position="640"/>
    </location>
</feature>
<dbReference type="GO" id="GO:0004674">
    <property type="term" value="F:protein serine/threonine kinase activity"/>
    <property type="evidence" value="ECO:0007669"/>
    <property type="project" value="UniProtKB-KW"/>
</dbReference>
<evidence type="ECO:0000256" key="13">
    <source>
        <dbReference type="ARBA" id="ARBA00023136"/>
    </source>
</evidence>
<comment type="subcellular location">
    <subcellularLocation>
        <location evidence="1">Membrane</location>
        <topology evidence="1">Single-pass membrane protein</topology>
    </subcellularLocation>
</comment>
<dbReference type="PANTHER" id="PTHR48006">
    <property type="entry name" value="LEUCINE-RICH REPEAT-CONTAINING PROTEIN DDB_G0281931-RELATED"/>
    <property type="match status" value="1"/>
</dbReference>
<dbReference type="PROSITE" id="PS50011">
    <property type="entry name" value="PROTEIN_KINASE_DOM"/>
    <property type="match status" value="1"/>
</dbReference>
<evidence type="ECO:0000256" key="3">
    <source>
        <dbReference type="ARBA" id="ARBA00022527"/>
    </source>
</evidence>
<feature type="domain" description="Protein kinase" evidence="17">
    <location>
        <begin position="313"/>
        <end position="590"/>
    </location>
</feature>
<evidence type="ECO:0000256" key="8">
    <source>
        <dbReference type="ARBA" id="ARBA00022737"/>
    </source>
</evidence>
<dbReference type="OrthoDB" id="663146at2759"/>
<comment type="caution">
    <text evidence="18">The sequence shown here is derived from an EMBL/GenBank/DDBJ whole genome shotgun (WGS) entry which is preliminary data.</text>
</comment>
<dbReference type="InterPro" id="IPR008271">
    <property type="entry name" value="Ser/Thr_kinase_AS"/>
</dbReference>
<evidence type="ECO:0000313" key="18">
    <source>
        <dbReference type="EMBL" id="MQL99678.1"/>
    </source>
</evidence>
<protein>
    <recommendedName>
        <fullName evidence="2">non-specific serine/threonine protein kinase</fullName>
        <ecNumber evidence="2">2.7.11.1</ecNumber>
    </recommendedName>
</protein>
<keyword evidence="15" id="KW-0325">Glycoprotein</keyword>
<feature type="transmembrane region" description="Helical" evidence="16">
    <location>
        <begin position="252"/>
        <end position="275"/>
    </location>
</feature>
<keyword evidence="3" id="KW-0723">Serine/threonine-protein kinase</keyword>
<reference evidence="18" key="1">
    <citation type="submission" date="2017-07" db="EMBL/GenBank/DDBJ databases">
        <title>Taro Niue Genome Assembly and Annotation.</title>
        <authorList>
            <person name="Atibalentja N."/>
            <person name="Keating K."/>
            <person name="Fields C.J."/>
        </authorList>
    </citation>
    <scope>NUCLEOTIDE SEQUENCE</scope>
    <source>
        <strain evidence="18">Niue_2</strain>
        <tissue evidence="18">Leaf</tissue>
    </source>
</reference>
<keyword evidence="19" id="KW-1185">Reference proteome</keyword>
<dbReference type="EC" id="2.7.11.1" evidence="2"/>
<dbReference type="Pfam" id="PF11721">
    <property type="entry name" value="Malectin"/>
    <property type="match status" value="1"/>
</dbReference>
<proteinExistence type="predicted"/>
<sequence>DVSYNELSGSFPSWVRDKDLKLNLVANNFTDTANASVMPLGLCHLQRDSRCNHHTSNHSSFAVQCGGKSKTVKGIKYDADDKDLSVAAYYVTDIWGVSNTGYFSGQSNSIDSSGARGSRSSLRYYGLGLQNGYYNITLEFPDLAYKDKPTWKYLERRIFDIYIQFKIMRKFVFQGDLVAKDFNIRKESDAFSNGPIIMTYSAHVIDNFLEIHLFWSGKGTCCIPEKGSYGPLISSISVAAWESSQKKSHTRLYAGILAGGFALALLSIAGILLWITKRKRLNTDDDDNVEVSSFTVRVDTFGYAVLKTATDGFNSSNKLGEGGFGPVFKGVLADGRPVAVKQLSRRTEQGKVQFLTEITTISSVQHRNLVKLYGYCIERNWRFLVYEYLEYKSLDQALFGKSNIQLDWNSRFNICLGTARGLAYLHGESTVRIIHRDVKSSNILLDVDMTPKISDFGLAKLYDDKKTHLSTRVAGTIGYLAPEYAMTGHLTEKVDVFGFGVVILEVLSGKPSSSSNLGARKVFLLEWAWQLHESNRELEIVDSNLSFFNEEEAILLFQVALLCTQMSPMLRPPMSRVVAMLAGDVPVPNVVSKPGYVTDWRTDSLSDCTTSTDFYSSATTATSSTVTSTTAASSDVRNAQ</sequence>
<dbReference type="FunFam" id="3.30.200.20:FF:000140">
    <property type="entry name" value="Leucine-rich repeat receptor-like protein kinase"/>
    <property type="match status" value="1"/>
</dbReference>
<evidence type="ECO:0000256" key="14">
    <source>
        <dbReference type="ARBA" id="ARBA00023170"/>
    </source>
</evidence>
<name>A0A843VSK4_COLES</name>
<dbReference type="PANTHER" id="PTHR48006:SF34">
    <property type="entry name" value="OS08G0203700 PROTEIN"/>
    <property type="match status" value="1"/>
</dbReference>
<keyword evidence="12 16" id="KW-1133">Transmembrane helix</keyword>
<keyword evidence="7" id="KW-0732">Signal</keyword>
<dbReference type="Gene3D" id="1.10.510.10">
    <property type="entry name" value="Transferase(Phosphotransferase) domain 1"/>
    <property type="match status" value="1"/>
</dbReference>
<keyword evidence="9" id="KW-0547">Nucleotide-binding</keyword>
<keyword evidence="11" id="KW-0067">ATP-binding</keyword>
<evidence type="ECO:0000256" key="15">
    <source>
        <dbReference type="ARBA" id="ARBA00023180"/>
    </source>
</evidence>
<keyword evidence="8" id="KW-0677">Repeat</keyword>
<keyword evidence="10" id="KW-0418">Kinase</keyword>
<evidence type="ECO:0000256" key="10">
    <source>
        <dbReference type="ARBA" id="ARBA00022777"/>
    </source>
</evidence>
<dbReference type="AlphaFoldDB" id="A0A843VSK4"/>
<evidence type="ECO:0000256" key="2">
    <source>
        <dbReference type="ARBA" id="ARBA00012513"/>
    </source>
</evidence>
<keyword evidence="5" id="KW-0808">Transferase</keyword>
<evidence type="ECO:0000256" key="5">
    <source>
        <dbReference type="ARBA" id="ARBA00022679"/>
    </source>
</evidence>
<evidence type="ECO:0000313" key="19">
    <source>
        <dbReference type="Proteomes" id="UP000652761"/>
    </source>
</evidence>
<evidence type="ECO:0000256" key="1">
    <source>
        <dbReference type="ARBA" id="ARBA00004167"/>
    </source>
</evidence>
<dbReference type="InterPro" id="IPR011009">
    <property type="entry name" value="Kinase-like_dom_sf"/>
</dbReference>
<dbReference type="GO" id="GO:0005524">
    <property type="term" value="F:ATP binding"/>
    <property type="evidence" value="ECO:0007669"/>
    <property type="project" value="UniProtKB-KW"/>
</dbReference>
<dbReference type="Gene3D" id="2.60.120.430">
    <property type="entry name" value="Galactose-binding lectin"/>
    <property type="match status" value="1"/>
</dbReference>
<evidence type="ECO:0000256" key="7">
    <source>
        <dbReference type="ARBA" id="ARBA00022729"/>
    </source>
</evidence>
<evidence type="ECO:0000256" key="16">
    <source>
        <dbReference type="SAM" id="Phobius"/>
    </source>
</evidence>
<evidence type="ECO:0000256" key="4">
    <source>
        <dbReference type="ARBA" id="ARBA00022553"/>
    </source>
</evidence>
<dbReference type="InterPro" id="IPR021720">
    <property type="entry name" value="Malectin_dom"/>
</dbReference>
<organism evidence="18 19">
    <name type="scientific">Colocasia esculenta</name>
    <name type="common">Wild taro</name>
    <name type="synonym">Arum esculentum</name>
    <dbReference type="NCBI Taxonomy" id="4460"/>
    <lineage>
        <taxon>Eukaryota</taxon>
        <taxon>Viridiplantae</taxon>
        <taxon>Streptophyta</taxon>
        <taxon>Embryophyta</taxon>
        <taxon>Tracheophyta</taxon>
        <taxon>Spermatophyta</taxon>
        <taxon>Magnoliopsida</taxon>
        <taxon>Liliopsida</taxon>
        <taxon>Araceae</taxon>
        <taxon>Aroideae</taxon>
        <taxon>Colocasieae</taxon>
        <taxon>Colocasia</taxon>
    </lineage>
</organism>
<dbReference type="SMART" id="SM00220">
    <property type="entry name" value="S_TKc"/>
    <property type="match status" value="1"/>
</dbReference>
<evidence type="ECO:0000256" key="9">
    <source>
        <dbReference type="ARBA" id="ARBA00022741"/>
    </source>
</evidence>
<dbReference type="InterPro" id="IPR000719">
    <property type="entry name" value="Prot_kinase_dom"/>
</dbReference>
<keyword evidence="14" id="KW-0675">Receptor</keyword>
<dbReference type="SUPFAM" id="SSF56112">
    <property type="entry name" value="Protein kinase-like (PK-like)"/>
    <property type="match status" value="1"/>
</dbReference>
<dbReference type="CDD" id="cd14066">
    <property type="entry name" value="STKc_IRAK"/>
    <property type="match status" value="1"/>
</dbReference>
<dbReference type="InterPro" id="IPR051824">
    <property type="entry name" value="LRR_Rcpt-Like_S/T_Kinase"/>
</dbReference>
<dbReference type="PROSITE" id="PS00108">
    <property type="entry name" value="PROTEIN_KINASE_ST"/>
    <property type="match status" value="1"/>
</dbReference>